<protein>
    <submittedName>
        <fullName evidence="1">Uncharacterized protein</fullName>
    </submittedName>
</protein>
<organism evidence="1 2">
    <name type="scientific">Diphasiastrum complanatum</name>
    <name type="common">Issler's clubmoss</name>
    <name type="synonym">Lycopodium complanatum</name>
    <dbReference type="NCBI Taxonomy" id="34168"/>
    <lineage>
        <taxon>Eukaryota</taxon>
        <taxon>Viridiplantae</taxon>
        <taxon>Streptophyta</taxon>
        <taxon>Embryophyta</taxon>
        <taxon>Tracheophyta</taxon>
        <taxon>Lycopodiopsida</taxon>
        <taxon>Lycopodiales</taxon>
        <taxon>Lycopodiaceae</taxon>
        <taxon>Lycopodioideae</taxon>
        <taxon>Diphasiastrum</taxon>
    </lineage>
</organism>
<name>A0ACC2D5X8_DIPCM</name>
<evidence type="ECO:0000313" key="2">
    <source>
        <dbReference type="Proteomes" id="UP001162992"/>
    </source>
</evidence>
<comment type="caution">
    <text evidence="1">The sequence shown here is derived from an EMBL/GenBank/DDBJ whole genome shotgun (WGS) entry which is preliminary data.</text>
</comment>
<reference evidence="2" key="1">
    <citation type="journal article" date="2024" name="Proc. Natl. Acad. Sci. U.S.A.">
        <title>Extraordinary preservation of gene collinearity over three hundred million years revealed in homosporous lycophytes.</title>
        <authorList>
            <person name="Li C."/>
            <person name="Wickell D."/>
            <person name="Kuo L.Y."/>
            <person name="Chen X."/>
            <person name="Nie B."/>
            <person name="Liao X."/>
            <person name="Peng D."/>
            <person name="Ji J."/>
            <person name="Jenkins J."/>
            <person name="Williams M."/>
            <person name="Shu S."/>
            <person name="Plott C."/>
            <person name="Barry K."/>
            <person name="Rajasekar S."/>
            <person name="Grimwood J."/>
            <person name="Han X."/>
            <person name="Sun S."/>
            <person name="Hou Z."/>
            <person name="He W."/>
            <person name="Dai G."/>
            <person name="Sun C."/>
            <person name="Schmutz J."/>
            <person name="Leebens-Mack J.H."/>
            <person name="Li F.W."/>
            <person name="Wang L."/>
        </authorList>
    </citation>
    <scope>NUCLEOTIDE SEQUENCE [LARGE SCALE GENOMIC DNA]</scope>
    <source>
        <strain evidence="2">cv. PW_Plant_1</strain>
    </source>
</reference>
<proteinExistence type="predicted"/>
<accession>A0ACC2D5X8</accession>
<dbReference type="Proteomes" id="UP001162992">
    <property type="component" value="Chromosome 7"/>
</dbReference>
<evidence type="ECO:0000313" key="1">
    <source>
        <dbReference type="EMBL" id="KAJ7549362.1"/>
    </source>
</evidence>
<keyword evidence="2" id="KW-1185">Reference proteome</keyword>
<sequence length="440" mass="48405">MSRREQLKPAEVERSSGNHILVEMSPRLSFSRDVLFETLPALKEDTTPGESKNEDQSAEFEFSMAMKGCDMAISCSSMLSPDELFRNGEIVPLLAQPDLLLRQHPSSEENQSIKPLACHDAENSQITLAKTSQASMCCAAESSASPVSASKGWKDIFQKKSLRQDYVVAECFDRHGRARKSLYHYSRSISAGEAKALDASAQPMLERSKSDSRASWCGSTAVIPAAVAAVSASPAGAITKGTEELDRLVRKFSASGVDVSPVAEANPKSLSRGSLPEASNKSVLFDKTSSEGTSRFKGSDYPPPPYPIKKIVDYSPGSTGSRKPCFPRLDRELVRNGNRDDLRKAAVANVDRIYKDLRRSCVAELNQNGKIRSQARPLRHYENRRNSEKVCVYQRNMQVTQVLHMNGCMGKSLLAPKVRLSECSSSDFSKKVIPNCKTTR</sequence>
<dbReference type="EMBL" id="CM055098">
    <property type="protein sequence ID" value="KAJ7549362.1"/>
    <property type="molecule type" value="Genomic_DNA"/>
</dbReference>
<gene>
    <name evidence="1" type="ORF">O6H91_07G050200</name>
</gene>